<evidence type="ECO:0000313" key="1">
    <source>
        <dbReference type="EMBL" id="EYC37148.1"/>
    </source>
</evidence>
<proteinExistence type="predicted"/>
<dbReference type="EMBL" id="JARK01000419">
    <property type="protein sequence ID" value="EYC37148.1"/>
    <property type="molecule type" value="Genomic_DNA"/>
</dbReference>
<sequence length="69" mass="7640">MAKQTKDGYVICYRIDHVTLRDAGGESWFVSLASLGYAFMNPSPGTAHEIRLFSKGQCSCIKRILLISS</sequence>
<dbReference type="AlphaFoldDB" id="A0A016WDT3"/>
<gene>
    <name evidence="1" type="primary">Acey_s0819.g2520</name>
    <name evidence="1" type="ORF">Y032_0819g2520</name>
</gene>
<accession>A0A016WDT3</accession>
<reference evidence="2" key="1">
    <citation type="journal article" date="2015" name="Nat. Genet.">
        <title>The genome and transcriptome of the zoonotic hookworm Ancylostoma ceylanicum identify infection-specific gene families.</title>
        <authorList>
            <person name="Schwarz E.M."/>
            <person name="Hu Y."/>
            <person name="Antoshechkin I."/>
            <person name="Miller M.M."/>
            <person name="Sternberg P.W."/>
            <person name="Aroian R.V."/>
        </authorList>
    </citation>
    <scope>NUCLEOTIDE SEQUENCE</scope>
    <source>
        <strain evidence="2">HY135</strain>
    </source>
</reference>
<evidence type="ECO:0000313" key="2">
    <source>
        <dbReference type="Proteomes" id="UP000024635"/>
    </source>
</evidence>
<name>A0A016WDT3_9BILA</name>
<keyword evidence="2" id="KW-1185">Reference proteome</keyword>
<comment type="caution">
    <text evidence="1">The sequence shown here is derived from an EMBL/GenBank/DDBJ whole genome shotgun (WGS) entry which is preliminary data.</text>
</comment>
<dbReference type="Proteomes" id="UP000024635">
    <property type="component" value="Unassembled WGS sequence"/>
</dbReference>
<protein>
    <submittedName>
        <fullName evidence="1">Uncharacterized protein</fullName>
    </submittedName>
</protein>
<organism evidence="1 2">
    <name type="scientific">Ancylostoma ceylanicum</name>
    <dbReference type="NCBI Taxonomy" id="53326"/>
    <lineage>
        <taxon>Eukaryota</taxon>
        <taxon>Metazoa</taxon>
        <taxon>Ecdysozoa</taxon>
        <taxon>Nematoda</taxon>
        <taxon>Chromadorea</taxon>
        <taxon>Rhabditida</taxon>
        <taxon>Rhabditina</taxon>
        <taxon>Rhabditomorpha</taxon>
        <taxon>Strongyloidea</taxon>
        <taxon>Ancylostomatidae</taxon>
        <taxon>Ancylostomatinae</taxon>
        <taxon>Ancylostoma</taxon>
    </lineage>
</organism>